<protein>
    <submittedName>
        <fullName evidence="1">Uncharacterized protein</fullName>
    </submittedName>
</protein>
<sequence length="288" mass="32313">MPTFAFPRMGGTAHPVVVLISSTNARHANGRFHRRCGRAAAQARLVPGGGSSTPEASQIANAKFDVRVCRRWVFEDKFATIMDLRPQCLHQWLVIKFGGGSTMANGNVSREEFVLTHETFYAKLQPFIVRVPSFTVFDHWYLDVYFGPGFIRSVNKEADLKGLEVAEYGLYYLDVGERYNGCARRDMTLPVTEGCVCEIWVREDGPADRVTNFLGGSDSESPRSPASVTSRVPVNGFDNICSSDGALRGEEWGSERPPMYFNRLDLLTYPHLAYHITLQTPEENHRLL</sequence>
<gene>
    <name evidence="1" type="ORF">EDB92DRAFT_2116107</name>
</gene>
<name>A0AAD4LG71_9AGAM</name>
<dbReference type="Gene3D" id="3.90.1750.10">
    <property type="entry name" value="Hect, E3 ligase catalytic domains"/>
    <property type="match status" value="1"/>
</dbReference>
<keyword evidence="2" id="KW-1185">Reference proteome</keyword>
<dbReference type="EMBL" id="JAKELL010000048">
    <property type="protein sequence ID" value="KAH8987283.1"/>
    <property type="molecule type" value="Genomic_DNA"/>
</dbReference>
<reference evidence="1" key="1">
    <citation type="submission" date="2022-01" db="EMBL/GenBank/DDBJ databases">
        <title>Comparative genomics reveals a dynamic genome evolution in the ectomycorrhizal milk-cap (Lactarius) mushrooms.</title>
        <authorList>
            <consortium name="DOE Joint Genome Institute"/>
            <person name="Lebreton A."/>
            <person name="Tang N."/>
            <person name="Kuo A."/>
            <person name="LaButti K."/>
            <person name="Drula E."/>
            <person name="Barry K."/>
            <person name="Clum A."/>
            <person name="Lipzen A."/>
            <person name="Mousain D."/>
            <person name="Ng V."/>
            <person name="Wang R."/>
            <person name="Wang X."/>
            <person name="Dai Y."/>
            <person name="Henrissat B."/>
            <person name="Grigoriev I.V."/>
            <person name="Guerin-Laguette A."/>
            <person name="Yu F."/>
            <person name="Martin F.M."/>
        </authorList>
    </citation>
    <scope>NUCLEOTIDE SEQUENCE</scope>
    <source>
        <strain evidence="1">QP</strain>
    </source>
</reference>
<dbReference type="Proteomes" id="UP001201163">
    <property type="component" value="Unassembled WGS sequence"/>
</dbReference>
<organism evidence="1 2">
    <name type="scientific">Lactarius akahatsu</name>
    <dbReference type="NCBI Taxonomy" id="416441"/>
    <lineage>
        <taxon>Eukaryota</taxon>
        <taxon>Fungi</taxon>
        <taxon>Dikarya</taxon>
        <taxon>Basidiomycota</taxon>
        <taxon>Agaricomycotina</taxon>
        <taxon>Agaricomycetes</taxon>
        <taxon>Russulales</taxon>
        <taxon>Russulaceae</taxon>
        <taxon>Lactarius</taxon>
    </lineage>
</organism>
<proteinExistence type="predicted"/>
<evidence type="ECO:0000313" key="2">
    <source>
        <dbReference type="Proteomes" id="UP001201163"/>
    </source>
</evidence>
<accession>A0AAD4LG71</accession>
<evidence type="ECO:0000313" key="1">
    <source>
        <dbReference type="EMBL" id="KAH8987283.1"/>
    </source>
</evidence>
<dbReference type="AlphaFoldDB" id="A0AAD4LG71"/>
<comment type="caution">
    <text evidence="1">The sequence shown here is derived from an EMBL/GenBank/DDBJ whole genome shotgun (WGS) entry which is preliminary data.</text>
</comment>